<dbReference type="SUPFAM" id="SSF53098">
    <property type="entry name" value="Ribonuclease H-like"/>
    <property type="match status" value="1"/>
</dbReference>
<keyword evidence="1" id="KW-1133">Transmembrane helix</keyword>
<evidence type="ECO:0000259" key="2">
    <source>
        <dbReference type="Pfam" id="PF05699"/>
    </source>
</evidence>
<evidence type="ECO:0000256" key="1">
    <source>
        <dbReference type="SAM" id="Phobius"/>
    </source>
</evidence>
<dbReference type="GO" id="GO:0046983">
    <property type="term" value="F:protein dimerization activity"/>
    <property type="evidence" value="ECO:0007669"/>
    <property type="project" value="InterPro"/>
</dbReference>
<dbReference type="RefSeq" id="XP_025404732.1">
    <property type="nucleotide sequence ID" value="XM_025548947.1"/>
</dbReference>
<evidence type="ECO:0000313" key="3">
    <source>
        <dbReference type="Proteomes" id="UP000694846"/>
    </source>
</evidence>
<sequence>MFARKIKAVFDRNFKALFVMQSSPGAFAGVLVIFVASFDIEIKIPRLTKKQTNRCNIPLNTPEQYYRASIFIPYLDKCITELEEKFNVHRSILSGFDSLFRENGTIEDIIILSNKYIKDLQNDGSQNQIIEAEHKLWQRKLIQTTEKPNNALEAMAMCNQSIYPNIFKLLQILVTLPVSSATNERTFSNLKRIKTYLRNSMSEGRLNGLAMLSINKNYSIKPEEVIEELARKKRKKKLLICINKS</sequence>
<organism evidence="3 4">
    <name type="scientific">Sipha flava</name>
    <name type="common">yellow sugarcane aphid</name>
    <dbReference type="NCBI Taxonomy" id="143950"/>
    <lineage>
        <taxon>Eukaryota</taxon>
        <taxon>Metazoa</taxon>
        <taxon>Ecdysozoa</taxon>
        <taxon>Arthropoda</taxon>
        <taxon>Hexapoda</taxon>
        <taxon>Insecta</taxon>
        <taxon>Pterygota</taxon>
        <taxon>Neoptera</taxon>
        <taxon>Paraneoptera</taxon>
        <taxon>Hemiptera</taxon>
        <taxon>Sternorrhyncha</taxon>
        <taxon>Aphidomorpha</taxon>
        <taxon>Aphidoidea</taxon>
        <taxon>Aphididae</taxon>
        <taxon>Sipha</taxon>
    </lineage>
</organism>
<dbReference type="Pfam" id="PF05699">
    <property type="entry name" value="Dimer_Tnp_hAT"/>
    <property type="match status" value="1"/>
</dbReference>
<keyword evidence="1" id="KW-0812">Transmembrane</keyword>
<dbReference type="Proteomes" id="UP000694846">
    <property type="component" value="Unplaced"/>
</dbReference>
<proteinExistence type="predicted"/>
<feature type="domain" description="HAT C-terminal dimerisation" evidence="2">
    <location>
        <begin position="147"/>
        <end position="217"/>
    </location>
</feature>
<dbReference type="PANTHER" id="PTHR46289:SF14">
    <property type="entry name" value="DUF4371 DOMAIN-CONTAINING PROTEIN"/>
    <property type="match status" value="1"/>
</dbReference>
<keyword evidence="3" id="KW-1185">Reference proteome</keyword>
<protein>
    <submittedName>
        <fullName evidence="4">52 kDa repressor of the inhibitor of the protein kinase-like</fullName>
    </submittedName>
</protein>
<accession>A0A8B8F376</accession>
<feature type="transmembrane region" description="Helical" evidence="1">
    <location>
        <begin position="16"/>
        <end position="38"/>
    </location>
</feature>
<gene>
    <name evidence="4" type="primary">LOC112679232</name>
</gene>
<dbReference type="AlphaFoldDB" id="A0A8B8F376"/>
<reference evidence="4" key="1">
    <citation type="submission" date="2025-08" db="UniProtKB">
        <authorList>
            <consortium name="RefSeq"/>
        </authorList>
    </citation>
    <scope>IDENTIFICATION</scope>
    <source>
        <tissue evidence="4">Whole body</tissue>
    </source>
</reference>
<dbReference type="OrthoDB" id="6621209at2759"/>
<keyword evidence="1" id="KW-0472">Membrane</keyword>
<evidence type="ECO:0000313" key="4">
    <source>
        <dbReference type="RefSeq" id="XP_025404732.1"/>
    </source>
</evidence>
<dbReference type="InterPro" id="IPR008906">
    <property type="entry name" value="HATC_C_dom"/>
</dbReference>
<name>A0A8B8F376_9HEMI</name>
<dbReference type="InterPro" id="IPR012337">
    <property type="entry name" value="RNaseH-like_sf"/>
</dbReference>
<dbReference type="InterPro" id="IPR052958">
    <property type="entry name" value="IFN-induced_PKR_regulator"/>
</dbReference>
<dbReference type="PANTHER" id="PTHR46289">
    <property type="entry name" value="52 KDA REPRESSOR OF THE INHIBITOR OF THE PROTEIN KINASE-LIKE PROTEIN-RELATED"/>
    <property type="match status" value="1"/>
</dbReference>
<dbReference type="GeneID" id="112679232"/>